<keyword evidence="2" id="KW-0808">Transferase</keyword>
<feature type="non-terminal residue" evidence="2">
    <location>
        <position position="85"/>
    </location>
</feature>
<name>A0A7Y0X9I5_VIBPH</name>
<protein>
    <submittedName>
        <fullName evidence="2">16S rRNA methyltransferase</fullName>
    </submittedName>
</protein>
<organism evidence="2 3">
    <name type="scientific">Vibrio parahaemolyticus</name>
    <dbReference type="NCBI Taxonomy" id="670"/>
    <lineage>
        <taxon>Bacteria</taxon>
        <taxon>Pseudomonadati</taxon>
        <taxon>Pseudomonadota</taxon>
        <taxon>Gammaproteobacteria</taxon>
        <taxon>Vibrionales</taxon>
        <taxon>Vibrionaceae</taxon>
        <taxon>Vibrio</taxon>
    </lineage>
</organism>
<sequence length="85" mass="9766">MSAYIAPSQIAQRQLEYFNGKHVLVAGEVEDLFPLELVAHCESVEVFTSNYSYYRQIQTSDKVKSHFGSVFDVETKADMVLLYWP</sequence>
<accession>A0A7Y0X9I5</accession>
<dbReference type="Gene3D" id="3.40.50.150">
    <property type="entry name" value="Vaccinia Virus protein VP39"/>
    <property type="match status" value="1"/>
</dbReference>
<dbReference type="Pfam" id="PF08468">
    <property type="entry name" value="MTS_N"/>
    <property type="match status" value="1"/>
</dbReference>
<dbReference type="InterPro" id="IPR013675">
    <property type="entry name" value="Mtase_sm_N"/>
</dbReference>
<dbReference type="InterPro" id="IPR029063">
    <property type="entry name" value="SAM-dependent_MTases_sf"/>
</dbReference>
<evidence type="ECO:0000313" key="3">
    <source>
        <dbReference type="Proteomes" id="UP000555836"/>
    </source>
</evidence>
<proteinExistence type="predicted"/>
<feature type="domain" description="Methyltransferase small N-terminal" evidence="1">
    <location>
        <begin position="8"/>
        <end position="85"/>
    </location>
</feature>
<dbReference type="AlphaFoldDB" id="A0A7Y0X9I5"/>
<gene>
    <name evidence="2" type="ORF">HKB21_31870</name>
</gene>
<evidence type="ECO:0000313" key="2">
    <source>
        <dbReference type="EMBL" id="NMU30211.1"/>
    </source>
</evidence>
<dbReference type="Proteomes" id="UP000555836">
    <property type="component" value="Unassembled WGS sequence"/>
</dbReference>
<reference evidence="2 3" key="1">
    <citation type="submission" date="2020-04" db="EMBL/GenBank/DDBJ databases">
        <title>Whole-genome sequencing of Vibrio spp. from China reveals different genetic environments of blaCTX-M-14 among diverse lineages.</title>
        <authorList>
            <person name="Zheng Z."/>
            <person name="Ye L."/>
            <person name="Chen S."/>
        </authorList>
    </citation>
    <scope>NUCLEOTIDE SEQUENCE [LARGE SCALE GENOMIC DNA]</scope>
    <source>
        <strain evidence="2 3">Vb0574</strain>
    </source>
</reference>
<dbReference type="EMBL" id="JABCLD010002366">
    <property type="protein sequence ID" value="NMU30211.1"/>
    <property type="molecule type" value="Genomic_DNA"/>
</dbReference>
<keyword evidence="2" id="KW-0489">Methyltransferase</keyword>
<comment type="caution">
    <text evidence="2">The sequence shown here is derived from an EMBL/GenBank/DDBJ whole genome shotgun (WGS) entry which is preliminary data.</text>
</comment>
<evidence type="ECO:0000259" key="1">
    <source>
        <dbReference type="Pfam" id="PF08468"/>
    </source>
</evidence>
<dbReference type="GO" id="GO:0008990">
    <property type="term" value="F:rRNA (guanine-N2-)-methyltransferase activity"/>
    <property type="evidence" value="ECO:0007669"/>
    <property type="project" value="InterPro"/>
</dbReference>